<keyword evidence="1" id="KW-0812">Transmembrane</keyword>
<keyword evidence="1" id="KW-1133">Transmembrane helix</keyword>
<name>A0A2S6HJ66_9FIRM</name>
<dbReference type="EMBL" id="PTJA01000016">
    <property type="protein sequence ID" value="PPK77510.1"/>
    <property type="molecule type" value="Genomic_DNA"/>
</dbReference>
<organism evidence="2 3">
    <name type="scientific">Lacrimispora xylanisolvens</name>
    <dbReference type="NCBI Taxonomy" id="384636"/>
    <lineage>
        <taxon>Bacteria</taxon>
        <taxon>Bacillati</taxon>
        <taxon>Bacillota</taxon>
        <taxon>Clostridia</taxon>
        <taxon>Lachnospirales</taxon>
        <taxon>Lachnospiraceae</taxon>
        <taxon>Lacrimispora</taxon>
    </lineage>
</organism>
<feature type="transmembrane region" description="Helical" evidence="1">
    <location>
        <begin position="6"/>
        <end position="29"/>
    </location>
</feature>
<evidence type="ECO:0000313" key="2">
    <source>
        <dbReference type="EMBL" id="PPK77510.1"/>
    </source>
</evidence>
<accession>A0A2S6HJ66</accession>
<dbReference type="AlphaFoldDB" id="A0A2S6HJ66"/>
<protein>
    <submittedName>
        <fullName evidence="2">Uncharacterized protein</fullName>
    </submittedName>
</protein>
<sequence length="148" mass="17101">MKWLSILKINVLILLALLISVMILIFYYYKIKKKYTNKEALCKSWKAIEIILKFNYNGTHNIDFNYLKMVIGKVFIPMSEKNAFWIDTKTIQLNNITYDSDKGSVGLKELILTKDKIEIVYDVHSKSTGVIDLVKTKGSTELTINNNT</sequence>
<gene>
    <name evidence="2" type="ORF">BXY41_11648</name>
</gene>
<dbReference type="Proteomes" id="UP000237749">
    <property type="component" value="Unassembled WGS sequence"/>
</dbReference>
<comment type="caution">
    <text evidence="2">The sequence shown here is derived from an EMBL/GenBank/DDBJ whole genome shotgun (WGS) entry which is preliminary data.</text>
</comment>
<evidence type="ECO:0000256" key="1">
    <source>
        <dbReference type="SAM" id="Phobius"/>
    </source>
</evidence>
<evidence type="ECO:0000313" key="3">
    <source>
        <dbReference type="Proteomes" id="UP000237749"/>
    </source>
</evidence>
<reference evidence="2 3" key="1">
    <citation type="submission" date="2018-02" db="EMBL/GenBank/DDBJ databases">
        <title>Genomic Encyclopedia of Archaeal and Bacterial Type Strains, Phase II (KMG-II): from individual species to whole genera.</title>
        <authorList>
            <person name="Goeker M."/>
        </authorList>
    </citation>
    <scope>NUCLEOTIDE SEQUENCE [LARGE SCALE GENOMIC DNA]</scope>
    <source>
        <strain evidence="2 3">DSM 3808</strain>
    </source>
</reference>
<proteinExistence type="predicted"/>
<keyword evidence="1" id="KW-0472">Membrane</keyword>
<keyword evidence="3" id="KW-1185">Reference proteome</keyword>
<dbReference type="RefSeq" id="WP_104439281.1">
    <property type="nucleotide sequence ID" value="NZ_PTJA01000016.1"/>
</dbReference>